<evidence type="ECO:0000313" key="2">
    <source>
        <dbReference type="Proteomes" id="UP000635565"/>
    </source>
</evidence>
<comment type="caution">
    <text evidence="1">The sequence shown here is derived from an EMBL/GenBank/DDBJ whole genome shotgun (WGS) entry which is preliminary data.</text>
</comment>
<dbReference type="Proteomes" id="UP000635565">
    <property type="component" value="Unassembled WGS sequence"/>
</dbReference>
<evidence type="ECO:0008006" key="3">
    <source>
        <dbReference type="Google" id="ProtNLM"/>
    </source>
</evidence>
<evidence type="ECO:0000313" key="1">
    <source>
        <dbReference type="EMBL" id="GHO88443.1"/>
    </source>
</evidence>
<name>A0ABQ3VST1_9CHLR</name>
<proteinExistence type="predicted"/>
<accession>A0ABQ3VST1</accession>
<keyword evidence="2" id="KW-1185">Reference proteome</keyword>
<sequence length="66" mass="7785">MKKRQYDHEQGMEKFNFPAIELTEEQLEQVNGGLNPQPLPPRELGSFKLRDNMLRRRIIAIGGYRE</sequence>
<protein>
    <recommendedName>
        <fullName evidence="3">Bacteriocin-type signal sequence</fullName>
    </recommendedName>
</protein>
<dbReference type="EMBL" id="BNJJ01000024">
    <property type="protein sequence ID" value="GHO88443.1"/>
    <property type="molecule type" value="Genomic_DNA"/>
</dbReference>
<dbReference type="RefSeq" id="WP_201366028.1">
    <property type="nucleotide sequence ID" value="NZ_BNJJ01000024.1"/>
</dbReference>
<gene>
    <name evidence="1" type="ORF">KSZ_64490</name>
</gene>
<reference evidence="1 2" key="1">
    <citation type="journal article" date="2021" name="Int. J. Syst. Evol. Microbiol.">
        <title>Reticulibacter mediterranei gen. nov., sp. nov., within the new family Reticulibacteraceae fam. nov., and Ktedonospora formicarum gen. nov., sp. nov., Ktedonobacter robiniae sp. nov., Dictyobacter formicarum sp. nov. and Dictyobacter arantiisoli sp. nov., belonging to the class Ktedonobacteria.</title>
        <authorList>
            <person name="Yabe S."/>
            <person name="Zheng Y."/>
            <person name="Wang C.M."/>
            <person name="Sakai Y."/>
            <person name="Abe K."/>
            <person name="Yokota A."/>
            <person name="Donadio S."/>
            <person name="Cavaletti L."/>
            <person name="Monciardini P."/>
        </authorList>
    </citation>
    <scope>NUCLEOTIDE SEQUENCE [LARGE SCALE GENOMIC DNA]</scope>
    <source>
        <strain evidence="1 2">SOSP1-9</strain>
    </source>
</reference>
<organism evidence="1 2">
    <name type="scientific">Dictyobacter formicarum</name>
    <dbReference type="NCBI Taxonomy" id="2778368"/>
    <lineage>
        <taxon>Bacteria</taxon>
        <taxon>Bacillati</taxon>
        <taxon>Chloroflexota</taxon>
        <taxon>Ktedonobacteria</taxon>
        <taxon>Ktedonobacterales</taxon>
        <taxon>Dictyobacteraceae</taxon>
        <taxon>Dictyobacter</taxon>
    </lineage>
</organism>